<proteinExistence type="predicted"/>
<feature type="transmembrane region" description="Helical" evidence="1">
    <location>
        <begin position="32"/>
        <end position="48"/>
    </location>
</feature>
<organism evidence="2 3">
    <name type="scientific">Planomicrobium okeanokoites</name>
    <name type="common">Planococcus okeanokoites</name>
    <name type="synonym">Flavobacterium okeanokoites</name>
    <dbReference type="NCBI Taxonomy" id="244"/>
    <lineage>
        <taxon>Bacteria</taxon>
        <taxon>Bacillati</taxon>
        <taxon>Bacillota</taxon>
        <taxon>Bacilli</taxon>
        <taxon>Bacillales</taxon>
        <taxon>Caryophanaceae</taxon>
        <taxon>Planomicrobium</taxon>
    </lineage>
</organism>
<name>A0ABV7KP99_PLAOK</name>
<dbReference type="EMBL" id="JBHRUJ010000016">
    <property type="protein sequence ID" value="MFC3211241.1"/>
    <property type="molecule type" value="Genomic_DNA"/>
</dbReference>
<evidence type="ECO:0000256" key="1">
    <source>
        <dbReference type="SAM" id="Phobius"/>
    </source>
</evidence>
<gene>
    <name evidence="2" type="ORF">ACFOEJ_09175</name>
</gene>
<keyword evidence="1" id="KW-1133">Transmembrane helix</keyword>
<evidence type="ECO:0000313" key="3">
    <source>
        <dbReference type="Proteomes" id="UP001595625"/>
    </source>
</evidence>
<accession>A0ABV7KP99</accession>
<evidence type="ECO:0008006" key="4">
    <source>
        <dbReference type="Google" id="ProtNLM"/>
    </source>
</evidence>
<reference evidence="3" key="1">
    <citation type="journal article" date="2019" name="Int. J. Syst. Evol. Microbiol.">
        <title>The Global Catalogue of Microorganisms (GCM) 10K type strain sequencing project: providing services to taxonomists for standard genome sequencing and annotation.</title>
        <authorList>
            <consortium name="The Broad Institute Genomics Platform"/>
            <consortium name="The Broad Institute Genome Sequencing Center for Infectious Disease"/>
            <person name="Wu L."/>
            <person name="Ma J."/>
        </authorList>
    </citation>
    <scope>NUCLEOTIDE SEQUENCE [LARGE SCALE GENOMIC DNA]</scope>
    <source>
        <strain evidence="3">CCM 320</strain>
    </source>
</reference>
<comment type="caution">
    <text evidence="2">The sequence shown here is derived from an EMBL/GenBank/DDBJ whole genome shotgun (WGS) entry which is preliminary data.</text>
</comment>
<dbReference type="RefSeq" id="WP_117312461.1">
    <property type="nucleotide sequence ID" value="NZ_JBHRUJ010000016.1"/>
</dbReference>
<evidence type="ECO:0000313" key="2">
    <source>
        <dbReference type="EMBL" id="MFC3211241.1"/>
    </source>
</evidence>
<keyword evidence="1" id="KW-0812">Transmembrane</keyword>
<protein>
    <recommendedName>
        <fullName evidence="4">DUF3899 domain-containing protein</fullName>
    </recommendedName>
</protein>
<feature type="transmembrane region" description="Helical" evidence="1">
    <location>
        <begin position="80"/>
        <end position="101"/>
    </location>
</feature>
<dbReference type="Proteomes" id="UP001595625">
    <property type="component" value="Unassembled WGS sequence"/>
</dbReference>
<keyword evidence="3" id="KW-1185">Reference proteome</keyword>
<keyword evidence="1" id="KW-0472">Membrane</keyword>
<sequence>MKNSLIVLGTLIVLGLSNLAAAFAFQLDFLDIAIPFGGLALAIIYFFKSKGGVASRRMDMAIQGQTGIRMDQKAEPSERSYIFIGSLFYLLLVVAITFYTYREYFLA</sequence>